<dbReference type="PANTHER" id="PTHR12109:SF3">
    <property type="entry name" value="RING FINGER PROTEIN 141"/>
    <property type="match status" value="1"/>
</dbReference>
<organism evidence="7">
    <name type="scientific">Rhodosorus marinus</name>
    <dbReference type="NCBI Taxonomy" id="101924"/>
    <lineage>
        <taxon>Eukaryota</taxon>
        <taxon>Rhodophyta</taxon>
        <taxon>Stylonematophyceae</taxon>
        <taxon>Stylonematales</taxon>
        <taxon>Stylonemataceae</taxon>
        <taxon>Rhodosorus</taxon>
    </lineage>
</organism>
<evidence type="ECO:0000313" key="7">
    <source>
        <dbReference type="EMBL" id="CAE0034147.1"/>
    </source>
</evidence>
<evidence type="ECO:0000313" key="8">
    <source>
        <dbReference type="EMBL" id="CAE0034148.1"/>
    </source>
</evidence>
<dbReference type="EMBL" id="HBHW01002686">
    <property type="protein sequence ID" value="CAE0034147.1"/>
    <property type="molecule type" value="Transcribed_RNA"/>
</dbReference>
<dbReference type="InterPro" id="IPR018957">
    <property type="entry name" value="Znf_C3HC4_RING-type"/>
</dbReference>
<reference evidence="7" key="1">
    <citation type="submission" date="2021-01" db="EMBL/GenBank/DDBJ databases">
        <authorList>
            <person name="Corre E."/>
            <person name="Pelletier E."/>
            <person name="Niang G."/>
            <person name="Scheremetjew M."/>
            <person name="Finn R."/>
            <person name="Kale V."/>
            <person name="Holt S."/>
            <person name="Cochrane G."/>
            <person name="Meng A."/>
            <person name="Brown T."/>
            <person name="Cohen L."/>
        </authorList>
    </citation>
    <scope>NUCLEOTIDE SEQUENCE</scope>
    <source>
        <strain evidence="7">CCMP 769</strain>
    </source>
</reference>
<dbReference type="GO" id="GO:0004842">
    <property type="term" value="F:ubiquitin-protein transferase activity"/>
    <property type="evidence" value="ECO:0007669"/>
    <property type="project" value="TreeGrafter"/>
</dbReference>
<dbReference type="InterPro" id="IPR017907">
    <property type="entry name" value="Znf_RING_CS"/>
</dbReference>
<feature type="compositionally biased region" description="Polar residues" evidence="5">
    <location>
        <begin position="170"/>
        <end position="186"/>
    </location>
</feature>
<feature type="region of interest" description="Disordered" evidence="5">
    <location>
        <begin position="153"/>
        <end position="186"/>
    </location>
</feature>
<protein>
    <recommendedName>
        <fullName evidence="6">RING-type domain-containing protein</fullName>
    </recommendedName>
</protein>
<evidence type="ECO:0000256" key="1">
    <source>
        <dbReference type="ARBA" id="ARBA00022723"/>
    </source>
</evidence>
<gene>
    <name evidence="7" type="ORF">RMAR00112_LOCUS2091</name>
    <name evidence="8" type="ORF">RMAR00112_LOCUS2092</name>
</gene>
<proteinExistence type="predicted"/>
<dbReference type="InterPro" id="IPR013083">
    <property type="entry name" value="Znf_RING/FYVE/PHD"/>
</dbReference>
<dbReference type="InterPro" id="IPR047126">
    <property type="entry name" value="RNF141-like"/>
</dbReference>
<evidence type="ECO:0000256" key="5">
    <source>
        <dbReference type="SAM" id="MobiDB-lite"/>
    </source>
</evidence>
<keyword evidence="1" id="KW-0479">Metal-binding</keyword>
<keyword evidence="3" id="KW-0862">Zinc</keyword>
<feature type="domain" description="RING-type" evidence="6">
    <location>
        <begin position="19"/>
        <end position="60"/>
    </location>
</feature>
<dbReference type="InterPro" id="IPR001841">
    <property type="entry name" value="Znf_RING"/>
</dbReference>
<dbReference type="PROSITE" id="PS50089">
    <property type="entry name" value="ZF_RING_2"/>
    <property type="match status" value="1"/>
</dbReference>
<dbReference type="EMBL" id="HBHW01002687">
    <property type="protein sequence ID" value="CAE0034148.1"/>
    <property type="molecule type" value="Transcribed_RNA"/>
</dbReference>
<evidence type="ECO:0000256" key="3">
    <source>
        <dbReference type="ARBA" id="ARBA00022833"/>
    </source>
</evidence>
<dbReference type="AlphaFoldDB" id="A0A7S2ZAL7"/>
<dbReference type="GO" id="GO:0051865">
    <property type="term" value="P:protein autoubiquitination"/>
    <property type="evidence" value="ECO:0007669"/>
    <property type="project" value="TreeGrafter"/>
</dbReference>
<dbReference type="GO" id="GO:0008270">
    <property type="term" value="F:zinc ion binding"/>
    <property type="evidence" value="ECO:0007669"/>
    <property type="project" value="UniProtKB-KW"/>
</dbReference>
<dbReference type="SMART" id="SM00184">
    <property type="entry name" value="RING"/>
    <property type="match status" value="1"/>
</dbReference>
<dbReference type="PANTHER" id="PTHR12109">
    <property type="entry name" value="RING FINGER PROTEIN 141-RELATED"/>
    <property type="match status" value="1"/>
</dbReference>
<dbReference type="Gene3D" id="3.30.40.10">
    <property type="entry name" value="Zinc/RING finger domain, C3HC4 (zinc finger)"/>
    <property type="match status" value="1"/>
</dbReference>
<evidence type="ECO:0000259" key="6">
    <source>
        <dbReference type="PROSITE" id="PS50089"/>
    </source>
</evidence>
<dbReference type="PROSITE" id="PS00518">
    <property type="entry name" value="ZF_RING_1"/>
    <property type="match status" value="1"/>
</dbReference>
<accession>A0A7S2ZAL7</accession>
<sequence>MLKKETSDCGVPAPRGEVCSVCLGFPKEVDRGTLPSCGHSFCLPCVVSWSRLQESCPLCKESFDTVLVRKDSRGKPLVFDDGVELGWSEQSLYSLVHAPWLELEEFGNAETRKREAEIEFCVEDFDELHGVRNRSELYEDMLEQAIAQDIDDEEDLGRYRGSGRHRRAQEQQLSTPFNVTAPSSKR</sequence>
<keyword evidence="2 4" id="KW-0863">Zinc-finger</keyword>
<evidence type="ECO:0000256" key="4">
    <source>
        <dbReference type="PROSITE-ProRule" id="PRU00175"/>
    </source>
</evidence>
<name>A0A7S2ZAL7_9RHOD</name>
<dbReference type="Pfam" id="PF00097">
    <property type="entry name" value="zf-C3HC4"/>
    <property type="match status" value="1"/>
</dbReference>
<dbReference type="SUPFAM" id="SSF57850">
    <property type="entry name" value="RING/U-box"/>
    <property type="match status" value="1"/>
</dbReference>
<evidence type="ECO:0000256" key="2">
    <source>
        <dbReference type="ARBA" id="ARBA00022771"/>
    </source>
</evidence>